<evidence type="ECO:0000313" key="4">
    <source>
        <dbReference type="Proteomes" id="UP001500804"/>
    </source>
</evidence>
<comment type="caution">
    <text evidence="3">The sequence shown here is derived from an EMBL/GenBank/DDBJ whole genome shotgun (WGS) entry which is preliminary data.</text>
</comment>
<dbReference type="Proteomes" id="UP001500804">
    <property type="component" value="Unassembled WGS sequence"/>
</dbReference>
<dbReference type="Pfam" id="PF09664">
    <property type="entry name" value="DUF2399"/>
    <property type="match status" value="1"/>
</dbReference>
<keyword evidence="4" id="KW-1185">Reference proteome</keyword>
<dbReference type="Pfam" id="PF11796">
    <property type="entry name" value="DUF3323"/>
    <property type="match status" value="1"/>
</dbReference>
<dbReference type="NCBIfam" id="TIGR02679">
    <property type="entry name" value="TIGR02679 family protein"/>
    <property type="match status" value="1"/>
</dbReference>
<dbReference type="InterPro" id="IPR013495">
    <property type="entry name" value="CHP02679"/>
</dbReference>
<feature type="domain" description="Conserved hypothetical protein CHP02679 N terminus" evidence="2">
    <location>
        <begin position="7"/>
        <end position="212"/>
    </location>
</feature>
<evidence type="ECO:0000313" key="3">
    <source>
        <dbReference type="EMBL" id="GAA5133880.1"/>
    </source>
</evidence>
<sequence length="385" mass="40199">MERGAPLTGTVTLSRATPAQRDAVARLLGRRPRDGATVSVRLEDVDALLRRSGAHPEGLAAGVVALTGPVRDRAAAASEEEAAWAAAFAVLDSAVAERPELHAWAAGLRGTGTVRRIARDPLVAGELLTQLTTVLAALPTEPEPVGRFAERILGSAHALDTDRSLTGLVFGAARVLGGVGDGQGAGWRRDVWASVGLLRDELSSTVLVLNLPTARDTPTGRMLAVLHEAGEPGVITLRQLRQPPRLRAGCTVSVCENPVVVAEAADRLGAEAGALVCIGGQPGVAAITLLRSLAEDGAALRYHGDFDWGGMRIGNVVLGRLQAAPWRFDAAAYRRSALHGAGRPLTGEPVACAWDPELTEAMRVTGQAVEEEHVLDGLLADLHAG</sequence>
<evidence type="ECO:0008006" key="5">
    <source>
        <dbReference type="Google" id="ProtNLM"/>
    </source>
</evidence>
<protein>
    <recommendedName>
        <fullName evidence="5">TIGR02679 family protein</fullName>
    </recommendedName>
</protein>
<feature type="domain" description="DUF2399" evidence="1">
    <location>
        <begin position="235"/>
        <end position="382"/>
    </location>
</feature>
<dbReference type="EMBL" id="BAABJO010000028">
    <property type="protein sequence ID" value="GAA5133880.1"/>
    <property type="molecule type" value="Genomic_DNA"/>
</dbReference>
<dbReference type="InterPro" id="IPR024465">
    <property type="entry name" value="DUF2399"/>
</dbReference>
<proteinExistence type="predicted"/>
<evidence type="ECO:0000259" key="2">
    <source>
        <dbReference type="Pfam" id="PF11796"/>
    </source>
</evidence>
<gene>
    <name evidence="3" type="ORF">GCM10023320_60720</name>
</gene>
<organism evidence="3 4">
    <name type="scientific">Pseudonocardia adelaidensis</name>
    <dbReference type="NCBI Taxonomy" id="648754"/>
    <lineage>
        <taxon>Bacteria</taxon>
        <taxon>Bacillati</taxon>
        <taxon>Actinomycetota</taxon>
        <taxon>Actinomycetes</taxon>
        <taxon>Pseudonocardiales</taxon>
        <taxon>Pseudonocardiaceae</taxon>
        <taxon>Pseudonocardia</taxon>
    </lineage>
</organism>
<name>A0ABP9NUC3_9PSEU</name>
<reference evidence="4" key="1">
    <citation type="journal article" date="2019" name="Int. J. Syst. Evol. Microbiol.">
        <title>The Global Catalogue of Microorganisms (GCM) 10K type strain sequencing project: providing services to taxonomists for standard genome sequencing and annotation.</title>
        <authorList>
            <consortium name="The Broad Institute Genomics Platform"/>
            <consortium name="The Broad Institute Genome Sequencing Center for Infectious Disease"/>
            <person name="Wu L."/>
            <person name="Ma J."/>
        </authorList>
    </citation>
    <scope>NUCLEOTIDE SEQUENCE [LARGE SCALE GENOMIC DNA]</scope>
    <source>
        <strain evidence="4">JCM 18302</strain>
    </source>
</reference>
<evidence type="ECO:0000259" key="1">
    <source>
        <dbReference type="Pfam" id="PF09664"/>
    </source>
</evidence>
<accession>A0ABP9NUC3</accession>
<dbReference type="InterPro" id="IPR024466">
    <property type="entry name" value="CHP02679_N"/>
</dbReference>